<gene>
    <name evidence="2" type="ORF">PVAP13_1NG005900</name>
</gene>
<feature type="region of interest" description="Disordered" evidence="1">
    <location>
        <begin position="94"/>
        <end position="171"/>
    </location>
</feature>
<dbReference type="AlphaFoldDB" id="A0A8T0WGF3"/>
<feature type="compositionally biased region" description="Basic and acidic residues" evidence="1">
    <location>
        <begin position="293"/>
        <end position="303"/>
    </location>
</feature>
<evidence type="ECO:0008006" key="4">
    <source>
        <dbReference type="Google" id="ProtNLM"/>
    </source>
</evidence>
<dbReference type="InterPro" id="IPR027443">
    <property type="entry name" value="IPNS-like_sf"/>
</dbReference>
<dbReference type="SUPFAM" id="SSF51197">
    <property type="entry name" value="Clavaminate synthase-like"/>
    <property type="match status" value="1"/>
</dbReference>
<comment type="caution">
    <text evidence="2">The sequence shown here is derived from an EMBL/GenBank/DDBJ whole genome shotgun (WGS) entry which is preliminary data.</text>
</comment>
<accession>A0A8T0WGF3</accession>
<feature type="region of interest" description="Disordered" evidence="1">
    <location>
        <begin position="212"/>
        <end position="321"/>
    </location>
</feature>
<dbReference type="Proteomes" id="UP000823388">
    <property type="component" value="Chromosome 1N"/>
</dbReference>
<sequence>MYVIYLSNTQTMAMESTLQLPARVEALSLSGLSAIPPEYVRPADERADLGDAFGDDHTVPRIPVVDISPFLADKHHEECVEAVRAAAADWGVMHRRPRHPRRPHGPPARRRRRLLRPPHPRQGGLRQRPRRRPPPGLRQPPRHQRQRAARVGGLPLPPPAPRRPRRPRTLAVWPAHPPDYVAATREFGRRIREVASALLAILSTGLLGPAARTRWRRSSPAPTTSGCSSRSTTTRGARSRSWPWAWRPTRTSARSPSSSTTACRACRCATPAAGSRRATSRAPSSCNQQTAKLNDRTVGERTRGTRRVRGARTRSPVRGRV</sequence>
<protein>
    <recommendedName>
        <fullName evidence="4">Non-haem dioxygenase N-terminal domain-containing protein</fullName>
    </recommendedName>
</protein>
<feature type="compositionally biased region" description="Polar residues" evidence="1">
    <location>
        <begin position="281"/>
        <end position="292"/>
    </location>
</feature>
<evidence type="ECO:0000313" key="2">
    <source>
        <dbReference type="EMBL" id="KAG2647862.1"/>
    </source>
</evidence>
<reference evidence="2" key="1">
    <citation type="submission" date="2020-05" db="EMBL/GenBank/DDBJ databases">
        <title>WGS assembly of Panicum virgatum.</title>
        <authorList>
            <person name="Lovell J.T."/>
            <person name="Jenkins J."/>
            <person name="Shu S."/>
            <person name="Juenger T.E."/>
            <person name="Schmutz J."/>
        </authorList>
    </citation>
    <scope>NUCLEOTIDE SEQUENCE</scope>
    <source>
        <strain evidence="2">AP13</strain>
    </source>
</reference>
<dbReference type="Gene3D" id="2.60.120.330">
    <property type="entry name" value="B-lactam Antibiotic, Isopenicillin N Synthase, Chain"/>
    <property type="match status" value="1"/>
</dbReference>
<feature type="compositionally biased region" description="Basic residues" evidence="1">
    <location>
        <begin position="94"/>
        <end position="119"/>
    </location>
</feature>
<proteinExistence type="predicted"/>
<feature type="compositionally biased region" description="Low complexity" evidence="1">
    <location>
        <begin position="223"/>
        <end position="270"/>
    </location>
</feature>
<name>A0A8T0WGF3_PANVG</name>
<feature type="compositionally biased region" description="Basic residues" evidence="1">
    <location>
        <begin position="304"/>
        <end position="321"/>
    </location>
</feature>
<evidence type="ECO:0000256" key="1">
    <source>
        <dbReference type="SAM" id="MobiDB-lite"/>
    </source>
</evidence>
<evidence type="ECO:0000313" key="3">
    <source>
        <dbReference type="Proteomes" id="UP000823388"/>
    </source>
</evidence>
<dbReference type="EMBL" id="CM029038">
    <property type="protein sequence ID" value="KAG2647862.1"/>
    <property type="molecule type" value="Genomic_DNA"/>
</dbReference>
<keyword evidence="3" id="KW-1185">Reference proteome</keyword>
<organism evidence="2 3">
    <name type="scientific">Panicum virgatum</name>
    <name type="common">Blackwell switchgrass</name>
    <dbReference type="NCBI Taxonomy" id="38727"/>
    <lineage>
        <taxon>Eukaryota</taxon>
        <taxon>Viridiplantae</taxon>
        <taxon>Streptophyta</taxon>
        <taxon>Embryophyta</taxon>
        <taxon>Tracheophyta</taxon>
        <taxon>Spermatophyta</taxon>
        <taxon>Magnoliopsida</taxon>
        <taxon>Liliopsida</taxon>
        <taxon>Poales</taxon>
        <taxon>Poaceae</taxon>
        <taxon>PACMAD clade</taxon>
        <taxon>Panicoideae</taxon>
        <taxon>Panicodae</taxon>
        <taxon>Paniceae</taxon>
        <taxon>Panicinae</taxon>
        <taxon>Panicum</taxon>
        <taxon>Panicum sect. Hiantes</taxon>
    </lineage>
</organism>